<evidence type="ECO:0000313" key="3">
    <source>
        <dbReference type="Proteomes" id="UP001500320"/>
    </source>
</evidence>
<reference evidence="3" key="1">
    <citation type="journal article" date="2019" name="Int. J. Syst. Evol. Microbiol.">
        <title>The Global Catalogue of Microorganisms (GCM) 10K type strain sequencing project: providing services to taxonomists for standard genome sequencing and annotation.</title>
        <authorList>
            <consortium name="The Broad Institute Genomics Platform"/>
            <consortium name="The Broad Institute Genome Sequencing Center for Infectious Disease"/>
            <person name="Wu L."/>
            <person name="Ma J."/>
        </authorList>
    </citation>
    <scope>NUCLEOTIDE SEQUENCE [LARGE SCALE GENOMIC DNA]</scope>
    <source>
        <strain evidence="3">JCM 9373</strain>
    </source>
</reference>
<proteinExistence type="predicted"/>
<protein>
    <submittedName>
        <fullName evidence="2">Uncharacterized protein</fullName>
    </submittedName>
</protein>
<comment type="caution">
    <text evidence="2">The sequence shown here is derived from an EMBL/GenBank/DDBJ whole genome shotgun (WGS) entry which is preliminary data.</text>
</comment>
<name>A0ABP6PA34_9ACTN</name>
<evidence type="ECO:0000313" key="2">
    <source>
        <dbReference type="EMBL" id="GAA3167510.1"/>
    </source>
</evidence>
<gene>
    <name evidence="2" type="ORF">GCM10010466_67690</name>
</gene>
<sequence>MQQQSEGGEHLGGRLQGIGKKQEVAHVHSFAGLSGRRPCGVRPVRVLTVASFPRRAGDSRTNT</sequence>
<feature type="region of interest" description="Disordered" evidence="1">
    <location>
        <begin position="1"/>
        <end position="21"/>
    </location>
</feature>
<organism evidence="2 3">
    <name type="scientific">Planomonospora alba</name>
    <dbReference type="NCBI Taxonomy" id="161354"/>
    <lineage>
        <taxon>Bacteria</taxon>
        <taxon>Bacillati</taxon>
        <taxon>Actinomycetota</taxon>
        <taxon>Actinomycetes</taxon>
        <taxon>Streptosporangiales</taxon>
        <taxon>Streptosporangiaceae</taxon>
        <taxon>Planomonospora</taxon>
    </lineage>
</organism>
<dbReference type="EMBL" id="BAAAUT010000111">
    <property type="protein sequence ID" value="GAA3167510.1"/>
    <property type="molecule type" value="Genomic_DNA"/>
</dbReference>
<accession>A0ABP6PA34</accession>
<dbReference type="Proteomes" id="UP001500320">
    <property type="component" value="Unassembled WGS sequence"/>
</dbReference>
<evidence type="ECO:0000256" key="1">
    <source>
        <dbReference type="SAM" id="MobiDB-lite"/>
    </source>
</evidence>
<keyword evidence="3" id="KW-1185">Reference proteome</keyword>